<dbReference type="WBParaSite" id="Csp11.Scaffold629.g11070.t1">
    <property type="protein sequence ID" value="Csp11.Scaffold629.g11070.t1"/>
    <property type="gene ID" value="Csp11.Scaffold629.g11070"/>
</dbReference>
<dbReference type="Gene3D" id="3.30.40.10">
    <property type="entry name" value="Zinc/RING finger domain, C3HC4 (zinc finger)"/>
    <property type="match status" value="1"/>
</dbReference>
<feature type="region of interest" description="Disordered" evidence="4">
    <location>
        <begin position="1"/>
        <end position="51"/>
    </location>
</feature>
<dbReference type="Proteomes" id="UP000095282">
    <property type="component" value="Unplaced"/>
</dbReference>
<keyword evidence="2" id="KW-0863">Zinc-finger</keyword>
<evidence type="ECO:0000313" key="6">
    <source>
        <dbReference type="Proteomes" id="UP000095282"/>
    </source>
</evidence>
<keyword evidence="3" id="KW-0862">Zinc</keyword>
<dbReference type="InterPro" id="IPR011011">
    <property type="entry name" value="Znf_FYVE_PHD"/>
</dbReference>
<accession>A0A1I7TRK6</accession>
<name>A0A1I7TRK6_9PELO</name>
<dbReference type="SUPFAM" id="SSF57903">
    <property type="entry name" value="FYVE/PHD zinc finger"/>
    <property type="match status" value="1"/>
</dbReference>
<evidence type="ECO:0000256" key="2">
    <source>
        <dbReference type="ARBA" id="ARBA00022771"/>
    </source>
</evidence>
<dbReference type="GO" id="GO:0008270">
    <property type="term" value="F:zinc ion binding"/>
    <property type="evidence" value="ECO:0007669"/>
    <property type="project" value="UniProtKB-KW"/>
</dbReference>
<sequence length="102" mass="11494">MAKGSKNTNEGSKKTVAGSKKAVAGSKKPAKTVKKETKKAPPPIPSRQAQPKESWFCPICKKHIKTWACMCPICKDWYHFKCVNMRPDDYPGYRYRCPSCAK</sequence>
<feature type="compositionally biased region" description="Polar residues" evidence="4">
    <location>
        <begin position="1"/>
        <end position="10"/>
    </location>
</feature>
<dbReference type="PROSITE" id="PS01359">
    <property type="entry name" value="ZF_PHD_1"/>
    <property type="match status" value="1"/>
</dbReference>
<feature type="compositionally biased region" description="Low complexity" evidence="4">
    <location>
        <begin position="16"/>
        <end position="27"/>
    </location>
</feature>
<feature type="domain" description="Zinc finger PHD-type" evidence="5">
    <location>
        <begin position="56"/>
        <end position="101"/>
    </location>
</feature>
<dbReference type="InterPro" id="IPR001965">
    <property type="entry name" value="Znf_PHD"/>
</dbReference>
<dbReference type="InterPro" id="IPR013083">
    <property type="entry name" value="Znf_RING/FYVE/PHD"/>
</dbReference>
<evidence type="ECO:0000256" key="1">
    <source>
        <dbReference type="ARBA" id="ARBA00022723"/>
    </source>
</evidence>
<evidence type="ECO:0000313" key="7">
    <source>
        <dbReference type="WBParaSite" id="Csp11.Scaffold629.g11070.t1"/>
    </source>
</evidence>
<dbReference type="AlphaFoldDB" id="A0A1I7TRK6"/>
<keyword evidence="6" id="KW-1185">Reference proteome</keyword>
<organism evidence="6 7">
    <name type="scientific">Caenorhabditis tropicalis</name>
    <dbReference type="NCBI Taxonomy" id="1561998"/>
    <lineage>
        <taxon>Eukaryota</taxon>
        <taxon>Metazoa</taxon>
        <taxon>Ecdysozoa</taxon>
        <taxon>Nematoda</taxon>
        <taxon>Chromadorea</taxon>
        <taxon>Rhabditida</taxon>
        <taxon>Rhabditina</taxon>
        <taxon>Rhabditomorpha</taxon>
        <taxon>Rhabditoidea</taxon>
        <taxon>Rhabditidae</taxon>
        <taxon>Peloderinae</taxon>
        <taxon>Caenorhabditis</taxon>
    </lineage>
</organism>
<keyword evidence="1" id="KW-0479">Metal-binding</keyword>
<evidence type="ECO:0000259" key="5">
    <source>
        <dbReference type="SMART" id="SM00249"/>
    </source>
</evidence>
<dbReference type="SMART" id="SM00249">
    <property type="entry name" value="PHD"/>
    <property type="match status" value="1"/>
</dbReference>
<evidence type="ECO:0000256" key="4">
    <source>
        <dbReference type="SAM" id="MobiDB-lite"/>
    </source>
</evidence>
<protein>
    <submittedName>
        <fullName evidence="7">PHD domain-containing protein</fullName>
    </submittedName>
</protein>
<proteinExistence type="predicted"/>
<reference evidence="7" key="1">
    <citation type="submission" date="2016-11" db="UniProtKB">
        <authorList>
            <consortium name="WormBaseParasite"/>
        </authorList>
    </citation>
    <scope>IDENTIFICATION</scope>
</reference>
<dbReference type="InterPro" id="IPR019786">
    <property type="entry name" value="Zinc_finger_PHD-type_CS"/>
</dbReference>
<evidence type="ECO:0000256" key="3">
    <source>
        <dbReference type="ARBA" id="ARBA00022833"/>
    </source>
</evidence>